<reference evidence="2" key="1">
    <citation type="submission" date="2023-10" db="EMBL/GenBank/DDBJ databases">
        <authorList>
            <person name="Chen Y."/>
            <person name="Shah S."/>
            <person name="Dougan E. K."/>
            <person name="Thang M."/>
            <person name="Chan C."/>
        </authorList>
    </citation>
    <scope>NUCLEOTIDE SEQUENCE [LARGE SCALE GENOMIC DNA]</scope>
</reference>
<keyword evidence="3" id="KW-1185">Reference proteome</keyword>
<evidence type="ECO:0000256" key="1">
    <source>
        <dbReference type="SAM" id="MobiDB-lite"/>
    </source>
</evidence>
<dbReference type="EMBL" id="CAUYUJ010010443">
    <property type="protein sequence ID" value="CAK0829360.1"/>
    <property type="molecule type" value="Genomic_DNA"/>
</dbReference>
<feature type="region of interest" description="Disordered" evidence="1">
    <location>
        <begin position="187"/>
        <end position="216"/>
    </location>
</feature>
<accession>A0ABN9SFT2</accession>
<comment type="caution">
    <text evidence="2">The sequence shown here is derived from an EMBL/GenBank/DDBJ whole genome shotgun (WGS) entry which is preliminary data.</text>
</comment>
<feature type="non-terminal residue" evidence="2">
    <location>
        <position position="1"/>
    </location>
</feature>
<sequence length="216" mass="23731">EGVRRRRRRSRRRRRRRRRKERGNSTTLTFLPHIPSRTWEAAAGGTLPRAPSPARRKPGAHLKPVVWLAGRRARRQGVPRLVPGGGREARALPPTPSARTPSGRPRDRAHPECCARFRPACPAHRIRAPLSLRRRDQATEAAPGKARALRPRAAARALCEARGASEQPSPSPSLCAWLEEPRDLWSPTATRSAAVGEGGGARRAASRENAVSQSIG</sequence>
<organism evidence="2 3">
    <name type="scientific">Prorocentrum cordatum</name>
    <dbReference type="NCBI Taxonomy" id="2364126"/>
    <lineage>
        <taxon>Eukaryota</taxon>
        <taxon>Sar</taxon>
        <taxon>Alveolata</taxon>
        <taxon>Dinophyceae</taxon>
        <taxon>Prorocentrales</taxon>
        <taxon>Prorocentraceae</taxon>
        <taxon>Prorocentrum</taxon>
    </lineage>
</organism>
<name>A0ABN9SFT2_9DINO</name>
<proteinExistence type="predicted"/>
<feature type="region of interest" description="Disordered" evidence="1">
    <location>
        <begin position="76"/>
        <end position="109"/>
    </location>
</feature>
<evidence type="ECO:0000313" key="3">
    <source>
        <dbReference type="Proteomes" id="UP001189429"/>
    </source>
</evidence>
<dbReference type="Proteomes" id="UP001189429">
    <property type="component" value="Unassembled WGS sequence"/>
</dbReference>
<feature type="region of interest" description="Disordered" evidence="1">
    <location>
        <begin position="1"/>
        <end position="29"/>
    </location>
</feature>
<evidence type="ECO:0000313" key="2">
    <source>
        <dbReference type="EMBL" id="CAK0829360.1"/>
    </source>
</evidence>
<feature type="compositionally biased region" description="Basic residues" evidence="1">
    <location>
        <begin position="1"/>
        <end position="21"/>
    </location>
</feature>
<gene>
    <name evidence="2" type="ORF">PCOR1329_LOCUS28343</name>
</gene>
<protein>
    <submittedName>
        <fullName evidence="2">Uncharacterized protein</fullName>
    </submittedName>
</protein>